<dbReference type="SUPFAM" id="SSF46689">
    <property type="entry name" value="Homeodomain-like"/>
    <property type="match status" value="1"/>
</dbReference>
<keyword evidence="7" id="KW-1185">Reference proteome</keyword>
<dbReference type="InterPro" id="IPR009057">
    <property type="entry name" value="Homeodomain-like_sf"/>
</dbReference>
<dbReference type="InterPro" id="IPR051054">
    <property type="entry name" value="SorC_transcr_regulators"/>
</dbReference>
<comment type="similarity">
    <text evidence="1">Belongs to the SorC transcriptional regulatory family.</text>
</comment>
<proteinExistence type="inferred from homology"/>
<accession>U3A154</accession>
<dbReference type="SUPFAM" id="SSF100950">
    <property type="entry name" value="NagB/RpiA/CoA transferase-like"/>
    <property type="match status" value="1"/>
</dbReference>
<feature type="domain" description="Sugar-binding" evidence="5">
    <location>
        <begin position="79"/>
        <end position="334"/>
    </location>
</feature>
<dbReference type="Gene3D" id="1.10.10.10">
    <property type="entry name" value="Winged helix-like DNA-binding domain superfamily/Winged helix DNA-binding domain"/>
    <property type="match status" value="1"/>
</dbReference>
<keyword evidence="4" id="KW-0804">Transcription</keyword>
<evidence type="ECO:0000313" key="7">
    <source>
        <dbReference type="Proteomes" id="UP000016570"/>
    </source>
</evidence>
<dbReference type="EMBL" id="BATJ01000007">
    <property type="protein sequence ID" value="GAD67415.1"/>
    <property type="molecule type" value="Genomic_DNA"/>
</dbReference>
<dbReference type="STRING" id="1219065.VPR01S_07_02140"/>
<evidence type="ECO:0000256" key="1">
    <source>
        <dbReference type="ARBA" id="ARBA00010466"/>
    </source>
</evidence>
<evidence type="ECO:0000256" key="3">
    <source>
        <dbReference type="ARBA" id="ARBA00023125"/>
    </source>
</evidence>
<dbReference type="InterPro" id="IPR007324">
    <property type="entry name" value="Sugar-bd_dom_put"/>
</dbReference>
<name>U3A154_VIBPR</name>
<evidence type="ECO:0000259" key="5">
    <source>
        <dbReference type="Pfam" id="PF04198"/>
    </source>
</evidence>
<keyword evidence="2" id="KW-0805">Transcription regulation</keyword>
<organism evidence="6 7">
    <name type="scientific">Vibrio proteolyticus NBRC 13287</name>
    <dbReference type="NCBI Taxonomy" id="1219065"/>
    <lineage>
        <taxon>Bacteria</taxon>
        <taxon>Pseudomonadati</taxon>
        <taxon>Pseudomonadota</taxon>
        <taxon>Gammaproteobacteria</taxon>
        <taxon>Vibrionales</taxon>
        <taxon>Vibrionaceae</taxon>
        <taxon>Vibrio</taxon>
    </lineage>
</organism>
<keyword evidence="3" id="KW-0238">DNA-binding</keyword>
<dbReference type="eggNOG" id="COG2390">
    <property type="taxonomic scope" value="Bacteria"/>
</dbReference>
<dbReference type="PANTHER" id="PTHR34294">
    <property type="entry name" value="TRANSCRIPTIONAL REGULATOR-RELATED"/>
    <property type="match status" value="1"/>
</dbReference>
<gene>
    <name evidence="6" type="ORF">VPR01S_07_02140</name>
</gene>
<protein>
    <submittedName>
        <fullName evidence="6">Putative SorC family transcriptional regulator</fullName>
    </submittedName>
</protein>
<evidence type="ECO:0000313" key="6">
    <source>
        <dbReference type="EMBL" id="GAD67415.1"/>
    </source>
</evidence>
<dbReference type="InterPro" id="IPR036388">
    <property type="entry name" value="WH-like_DNA-bd_sf"/>
</dbReference>
<evidence type="ECO:0000256" key="4">
    <source>
        <dbReference type="ARBA" id="ARBA00023163"/>
    </source>
</evidence>
<dbReference type="Gene3D" id="3.40.50.1360">
    <property type="match status" value="1"/>
</dbReference>
<dbReference type="InterPro" id="IPR037171">
    <property type="entry name" value="NagB/RpiA_transferase-like"/>
</dbReference>
<reference evidence="6 7" key="1">
    <citation type="submission" date="2013-09" db="EMBL/GenBank/DDBJ databases">
        <title>Whole genome shotgun sequence of Vibrio proteolyticus NBRC 13287.</title>
        <authorList>
            <person name="Isaki S."/>
            <person name="Hosoyama A."/>
            <person name="Numata M."/>
            <person name="Hashimoto M."/>
            <person name="Hosoyama Y."/>
            <person name="Tsuchikane K."/>
            <person name="Noguchi M."/>
            <person name="Hirakata S."/>
            <person name="Ichikawa N."/>
            <person name="Ohji S."/>
            <person name="Yamazoe A."/>
            <person name="Fujita N."/>
        </authorList>
    </citation>
    <scope>NUCLEOTIDE SEQUENCE [LARGE SCALE GENOMIC DNA]</scope>
    <source>
        <strain evidence="6 7">NBRC 13287</strain>
    </source>
</reference>
<dbReference type="GO" id="GO:0030246">
    <property type="term" value="F:carbohydrate binding"/>
    <property type="evidence" value="ECO:0007669"/>
    <property type="project" value="InterPro"/>
</dbReference>
<dbReference type="GO" id="GO:0003677">
    <property type="term" value="F:DNA binding"/>
    <property type="evidence" value="ECO:0007669"/>
    <property type="project" value="UniProtKB-KW"/>
</dbReference>
<dbReference type="Proteomes" id="UP000016570">
    <property type="component" value="Unassembled WGS sequence"/>
</dbReference>
<comment type="caution">
    <text evidence="6">The sequence shown here is derived from an EMBL/GenBank/DDBJ whole genome shotgun (WGS) entry which is preliminary data.</text>
</comment>
<sequence length="346" mass="37739">MTVILHRYVLVRADMTSSNQDISVENTDLLTEIAVAYYQDGATQEEISRKFSISRAKVGRMLKQARDEGIVEITVKYHPVFSAKIEQRLVERFGVKRALIALDQPSEEQQRTQLAGLVSNYLASNLQNGMVVSVGQGRNVSAVAHHVGVITPRDCKFVCGIGGIHPRGGMFNADHICRQLAKKYGGSSETLYAPAYAENREQKIAFMQNATVKQTLDLARKADMALVGIGDMSENSYMVDLGWFTAEEVVQSRLHQGVVGDFAGYDFFDIHGQIADTVMSDRVIGLGIDEFRPIAEVIAIAAENTKPLALLGALRTGAIDVIATSVSNALTVLNLDEQMTGLASDS</sequence>
<dbReference type="PANTHER" id="PTHR34294:SF12">
    <property type="entry name" value="SUGAR-BINDING TRANSCRIPTIONAL REGULATOR"/>
    <property type="match status" value="1"/>
</dbReference>
<dbReference type="AlphaFoldDB" id="U3A154"/>
<evidence type="ECO:0000256" key="2">
    <source>
        <dbReference type="ARBA" id="ARBA00023015"/>
    </source>
</evidence>
<dbReference type="Pfam" id="PF04198">
    <property type="entry name" value="Sugar-bind"/>
    <property type="match status" value="1"/>
</dbReference>